<dbReference type="PANTHER" id="PTHR46033">
    <property type="entry name" value="PROTEIN MAIN-LIKE 2"/>
    <property type="match status" value="1"/>
</dbReference>
<keyword evidence="3" id="KW-1185">Reference proteome</keyword>
<organism evidence="3 4">
    <name type="scientific">Spinacia oleracea</name>
    <name type="common">Spinach</name>
    <dbReference type="NCBI Taxonomy" id="3562"/>
    <lineage>
        <taxon>Eukaryota</taxon>
        <taxon>Viridiplantae</taxon>
        <taxon>Streptophyta</taxon>
        <taxon>Embryophyta</taxon>
        <taxon>Tracheophyta</taxon>
        <taxon>Spermatophyta</taxon>
        <taxon>Magnoliopsida</taxon>
        <taxon>eudicotyledons</taxon>
        <taxon>Gunneridae</taxon>
        <taxon>Pentapetalae</taxon>
        <taxon>Caryophyllales</taxon>
        <taxon>Chenopodiaceae</taxon>
        <taxon>Chenopodioideae</taxon>
        <taxon>Anserineae</taxon>
        <taxon>Spinacia</taxon>
    </lineage>
</organism>
<reference evidence="4" key="2">
    <citation type="submission" date="2025-08" db="UniProtKB">
        <authorList>
            <consortium name="RefSeq"/>
        </authorList>
    </citation>
    <scope>IDENTIFICATION</scope>
    <source>
        <tissue evidence="4">Leaf</tissue>
    </source>
</reference>
<accession>A0ABM3QHT3</accession>
<evidence type="ECO:0000259" key="2">
    <source>
        <dbReference type="Pfam" id="PF10536"/>
    </source>
</evidence>
<evidence type="ECO:0000313" key="4">
    <source>
        <dbReference type="RefSeq" id="XP_056682923.1"/>
    </source>
</evidence>
<protein>
    <recommendedName>
        <fullName evidence="2">Aminotransferase-like plant mobile domain-containing protein</fullName>
    </recommendedName>
</protein>
<feature type="region of interest" description="Disordered" evidence="1">
    <location>
        <begin position="736"/>
        <end position="758"/>
    </location>
</feature>
<gene>
    <name evidence="4" type="primary">LOC130459519</name>
</gene>
<dbReference type="PANTHER" id="PTHR46033:SF80">
    <property type="entry name" value="PROTEIN MAIN-LIKE 2-LIKE"/>
    <property type="match status" value="1"/>
</dbReference>
<sequence length="867" mass="97821">MEEEEHGSMIEEREEEYMVPPNSGAIQTKRKAHFLKPIISNPKFKQIRPNLPSSNLPNPQILLIKKRVKFLCKLKPIEGWKSWVENLQQIHQQTWKKAGIFDAIKCSTYHIVRDKELIIRLAEKWCPATNTLFFSWGECSITLEDVMILGGFSVSGISCRGEFGRTVGGEILQEKLMEACRRIKKQFKSIHVSHIAWLKYFKGKRGELEHVSFLVLWLSRYVFTMNSFDIISLNAFSIAVSISRGTRFALAPVVLASIYRDLRLLKDKIVRFKGETEDDSPKLVLRAQFQLVHVWAWERFLTLGPKPTPLVKGEPRVARWHGINKSKNLRFDIGSSTGDNFLWRPYALQLENWELPKFYCDKEKSGFVNSEVDEQILSFVRCLRVCELVGVDCVEQYLPNRVAMQFALDQDIPLSVPRLNADDYQLAWNSYDKPLDGLKFYLPPRSFEGDVTLNYSDWWRTPLALSLPADDFERRKRSTRKLRKVSQVVNADYEWNSKLIRSCSTYNTMGVVDSLGSSSRGMPIENSSSCQADELGEDNVINLQVGVEDSDKCEDNVAIREEVEIKVDGSNMNMVEGNKSSEGIHSANKLHLTLTLPACYQAMDSDFVGTGSDIPSYDYVADENVSCSLINSLIGPEEEKEKLESNGIGRDESCLNLGEGNHSPSDIHLSLSSPTCNEVMDSNVVRGSSPMPNENTPSCKSSILSQAQEHITNEIVLANVTNLLIGVEEDKGKFECNSEEKDKEKDISESSMNLSEGTCTQHAVNGRSLTDVEPLMGSEVNTLSSMPCQDEQGEAREDAKSKQANSSQVDVVILSDEEDNIGIRDPFEESYLAALDARFSRLEKLVSALRAAKLKSKEDRALLRSLR</sequence>
<evidence type="ECO:0000313" key="3">
    <source>
        <dbReference type="Proteomes" id="UP000813463"/>
    </source>
</evidence>
<feature type="compositionally biased region" description="Basic and acidic residues" evidence="1">
    <location>
        <begin position="736"/>
        <end position="748"/>
    </location>
</feature>
<dbReference type="GeneID" id="130459519"/>
<dbReference type="Pfam" id="PF10536">
    <property type="entry name" value="PMD"/>
    <property type="match status" value="1"/>
</dbReference>
<feature type="domain" description="Aminotransferase-like plant mobile" evidence="2">
    <location>
        <begin position="99"/>
        <end position="460"/>
    </location>
</feature>
<name>A0ABM3QHT3_SPIOL</name>
<proteinExistence type="predicted"/>
<evidence type="ECO:0000256" key="1">
    <source>
        <dbReference type="SAM" id="MobiDB-lite"/>
    </source>
</evidence>
<dbReference type="InterPro" id="IPR019557">
    <property type="entry name" value="AminoTfrase-like_pln_mobile"/>
</dbReference>
<feature type="region of interest" description="Disordered" evidence="1">
    <location>
        <begin position="782"/>
        <end position="806"/>
    </location>
</feature>
<dbReference type="Proteomes" id="UP000813463">
    <property type="component" value="Chromosome 4"/>
</dbReference>
<dbReference type="RefSeq" id="XP_056682923.1">
    <property type="nucleotide sequence ID" value="XM_056826945.1"/>
</dbReference>
<reference evidence="3" key="1">
    <citation type="journal article" date="2021" name="Nat. Commun.">
        <title>Genomic analyses provide insights into spinach domestication and the genetic basis of agronomic traits.</title>
        <authorList>
            <person name="Cai X."/>
            <person name="Sun X."/>
            <person name="Xu C."/>
            <person name="Sun H."/>
            <person name="Wang X."/>
            <person name="Ge C."/>
            <person name="Zhang Z."/>
            <person name="Wang Q."/>
            <person name="Fei Z."/>
            <person name="Jiao C."/>
            <person name="Wang Q."/>
        </authorList>
    </citation>
    <scope>NUCLEOTIDE SEQUENCE [LARGE SCALE GENOMIC DNA]</scope>
    <source>
        <strain evidence="3">cv. Varoflay</strain>
    </source>
</reference>
<dbReference type="InterPro" id="IPR044824">
    <property type="entry name" value="MAIN-like"/>
</dbReference>